<feature type="repeat" description="WD" evidence="3">
    <location>
        <begin position="1"/>
        <end position="36"/>
    </location>
</feature>
<dbReference type="PANTHER" id="PTHR44129">
    <property type="entry name" value="WD REPEAT-CONTAINING PROTEIN POP1"/>
    <property type="match status" value="1"/>
</dbReference>
<keyword evidence="5" id="KW-1185">Reference proteome</keyword>
<gene>
    <name evidence="4" type="ORF">Naga_100005g98</name>
</gene>
<comment type="caution">
    <text evidence="4">The sequence shown here is derived from an EMBL/GenBank/DDBJ whole genome shotgun (WGS) entry which is preliminary data.</text>
</comment>
<dbReference type="SMART" id="SM00320">
    <property type="entry name" value="WD40"/>
    <property type="match status" value="6"/>
</dbReference>
<name>W7TYK5_9STRA</name>
<dbReference type="Proteomes" id="UP000019335">
    <property type="component" value="Chromosome 11"/>
</dbReference>
<keyword evidence="2" id="KW-0677">Repeat</keyword>
<organism evidence="4 5">
    <name type="scientific">Nannochloropsis gaditana</name>
    <dbReference type="NCBI Taxonomy" id="72520"/>
    <lineage>
        <taxon>Eukaryota</taxon>
        <taxon>Sar</taxon>
        <taxon>Stramenopiles</taxon>
        <taxon>Ochrophyta</taxon>
        <taxon>Eustigmatophyceae</taxon>
        <taxon>Eustigmatales</taxon>
        <taxon>Monodopsidaceae</taxon>
        <taxon>Nannochloropsis</taxon>
    </lineage>
</organism>
<evidence type="ECO:0000256" key="3">
    <source>
        <dbReference type="PROSITE-ProRule" id="PRU00221"/>
    </source>
</evidence>
<dbReference type="InterPro" id="IPR020472">
    <property type="entry name" value="WD40_PAC1"/>
</dbReference>
<dbReference type="Gene3D" id="2.130.10.10">
    <property type="entry name" value="YVTN repeat-like/Quinoprotein amine dehydrogenase"/>
    <property type="match status" value="2"/>
</dbReference>
<evidence type="ECO:0000313" key="4">
    <source>
        <dbReference type="EMBL" id="EWM25454.1"/>
    </source>
</evidence>
<reference evidence="4 5" key="1">
    <citation type="journal article" date="2014" name="Mol. Plant">
        <title>Chromosome Scale Genome Assembly and Transcriptome Profiling of Nannochloropsis gaditana in Nitrogen Depletion.</title>
        <authorList>
            <person name="Corteggiani Carpinelli E."/>
            <person name="Telatin A."/>
            <person name="Vitulo N."/>
            <person name="Forcato C."/>
            <person name="D'Angelo M."/>
            <person name="Schiavon R."/>
            <person name="Vezzi A."/>
            <person name="Giacometti G.M."/>
            <person name="Morosinotto T."/>
            <person name="Valle G."/>
        </authorList>
    </citation>
    <scope>NUCLEOTIDE SEQUENCE [LARGE SCALE GENOMIC DNA]</scope>
    <source>
        <strain evidence="4 5">B-31</strain>
    </source>
</reference>
<protein>
    <submittedName>
        <fullName evidence="4">Wd-40 repeat protein</fullName>
    </submittedName>
</protein>
<dbReference type="PROSITE" id="PS50082">
    <property type="entry name" value="WD_REPEATS_2"/>
    <property type="match status" value="3"/>
</dbReference>
<evidence type="ECO:0000313" key="5">
    <source>
        <dbReference type="Proteomes" id="UP000019335"/>
    </source>
</evidence>
<feature type="repeat" description="WD" evidence="3">
    <location>
        <begin position="141"/>
        <end position="172"/>
    </location>
</feature>
<dbReference type="SUPFAM" id="SSF50978">
    <property type="entry name" value="WD40 repeat-like"/>
    <property type="match status" value="1"/>
</dbReference>
<dbReference type="InterPro" id="IPR036322">
    <property type="entry name" value="WD40_repeat_dom_sf"/>
</dbReference>
<dbReference type="EMBL" id="AZIL01000936">
    <property type="protein sequence ID" value="EWM25454.1"/>
    <property type="molecule type" value="Genomic_DNA"/>
</dbReference>
<dbReference type="InterPro" id="IPR001680">
    <property type="entry name" value="WD40_rpt"/>
</dbReference>
<dbReference type="InterPro" id="IPR050349">
    <property type="entry name" value="WD_LIS1/nudF_dynein_reg"/>
</dbReference>
<dbReference type="OrthoDB" id="202197at2759"/>
<dbReference type="Pfam" id="PF00400">
    <property type="entry name" value="WD40"/>
    <property type="match status" value="4"/>
</dbReference>
<dbReference type="InterPro" id="IPR019775">
    <property type="entry name" value="WD40_repeat_CS"/>
</dbReference>
<evidence type="ECO:0000256" key="2">
    <source>
        <dbReference type="ARBA" id="ARBA00022737"/>
    </source>
</evidence>
<dbReference type="InterPro" id="IPR015943">
    <property type="entry name" value="WD40/YVTN_repeat-like_dom_sf"/>
</dbReference>
<dbReference type="AlphaFoldDB" id="W7TYK5"/>
<evidence type="ECO:0000256" key="1">
    <source>
        <dbReference type="ARBA" id="ARBA00022574"/>
    </source>
</evidence>
<feature type="repeat" description="WD" evidence="3">
    <location>
        <begin position="37"/>
        <end position="78"/>
    </location>
</feature>
<proteinExistence type="predicted"/>
<sequence>MVRSVGVMPDGNRIISGGTDGTLRLWDIETGQNLAVVGGHLGHVLSLVALPDGRSVVSGDFDRQVKVWDLSASTSFVAKVGASMHPAEIRAMAIFPGTGRIAVGYMGNEECTEIRVWDVAQGGIPAGEGAKPTEVPPLWSVPGHDDTVVSLGVLGENGLVSSGFDRTVRVWSQLSCIEASDKEASLVIDSGENIAMAVMAWEDGRGLAYGCDDGSLHVWDLKRRREALSHPHRHPDGVKALDISKDGSLLCSAGADHALRLLRMDSASGVAP</sequence>
<dbReference type="PROSITE" id="PS50294">
    <property type="entry name" value="WD_REPEATS_REGION"/>
    <property type="match status" value="2"/>
</dbReference>
<dbReference type="PRINTS" id="PR00320">
    <property type="entry name" value="GPROTEINBRPT"/>
</dbReference>
<keyword evidence="1 3" id="KW-0853">WD repeat</keyword>
<dbReference type="PROSITE" id="PS00678">
    <property type="entry name" value="WD_REPEATS_1"/>
    <property type="match status" value="2"/>
</dbReference>
<accession>W7TYK5</accession>